<evidence type="ECO:0000256" key="1">
    <source>
        <dbReference type="ARBA" id="ARBA00005336"/>
    </source>
</evidence>
<sequence>MKHRLIMLATGLLLLSTTSIAQPKVYQNLKLSDEKRVENLLNQLTLDEKIDYLSTDLGVKRLRIPSYGHYEGLHGLTLGGPGRWGKRIKNPDGSEGQIEYPTTIFPQSYGLGETWDPDLIRRIGELEGTEARYYSQAANQDVQKALVLRAPNADLARDPRWGRTEESFGEDPFLTATMSTAMVRGLQGDHPRYWRSAALLKHFLANSNEDGRDSTSSNFDEQLFREYYSYPFYKAITEGGSRAFMASYNEWNGITMCVNPILESITRKEWGNNGIICTDGGAFKLLVEAHHAYKTMEEGAAAIVKATTGQFLDDYRTAIKGALSQGLLTEKDIDKAIRGNIFVALKLGLLDGKDSRNPYLAIGRDTLDTAPFHTQEAKALAREAMGKSVVLLKNDNSTRLLPLDLNRFKKIALIGPYTNEIVQDWYSGKPPYEVTIYDGLKSALRGSGVEIKMAKDNKMGQAEQLAKWADVVIACYGNHPYGHKTDWKFCPVPSDGREAVDRQTMNLPEEEVLKLLHQANPNTILVLVSSFPYTINWSNEHLPTIVHITHCAQEQGNGLADVLLGKVNPAGRLTQTWVRSITDLPEMMDYDIRHGRTYMYSQRPVLYPFGYGLSYSKFEYQAVKTVSTDKKDEIRVVVNVKNDSQRDGEEVVQLYVTYPDSHFSNPQKQLKAFKRVMIKAGQTIPVELTVKKTDLRRWDTKARQWIYVPGKTGILLGSSSADIRLSTSLDISAGGIIKAAQK</sequence>
<dbReference type="GO" id="GO:0031222">
    <property type="term" value="P:arabinan catabolic process"/>
    <property type="evidence" value="ECO:0007669"/>
    <property type="project" value="TreeGrafter"/>
</dbReference>
<feature type="signal peptide" evidence="4">
    <location>
        <begin position="1"/>
        <end position="21"/>
    </location>
</feature>
<name>A0AB33IVI5_9BACT</name>
<dbReference type="Gene3D" id="3.40.50.1700">
    <property type="entry name" value="Glycoside hydrolase family 3 C-terminal domain"/>
    <property type="match status" value="1"/>
</dbReference>
<keyword evidence="2 4" id="KW-0732">Signal</keyword>
<comment type="similarity">
    <text evidence="1">Belongs to the glycosyl hydrolase 3 family.</text>
</comment>
<dbReference type="Pfam" id="PF00933">
    <property type="entry name" value="Glyco_hydro_3"/>
    <property type="match status" value="1"/>
</dbReference>
<dbReference type="SUPFAM" id="SSF51445">
    <property type="entry name" value="(Trans)glycosidases"/>
    <property type="match status" value="1"/>
</dbReference>
<dbReference type="EMBL" id="AP035785">
    <property type="protein sequence ID" value="BFO72038.1"/>
    <property type="molecule type" value="Genomic_DNA"/>
</dbReference>
<feature type="domain" description="Fibronectin type III-like" evidence="5">
    <location>
        <begin position="650"/>
        <end position="720"/>
    </location>
</feature>
<dbReference type="InterPro" id="IPR013783">
    <property type="entry name" value="Ig-like_fold"/>
</dbReference>
<dbReference type="InterPro" id="IPR044993">
    <property type="entry name" value="BXL"/>
</dbReference>
<dbReference type="Gene3D" id="2.60.40.10">
    <property type="entry name" value="Immunoglobulins"/>
    <property type="match status" value="1"/>
</dbReference>
<dbReference type="GO" id="GO:0046556">
    <property type="term" value="F:alpha-L-arabinofuranosidase activity"/>
    <property type="evidence" value="ECO:0007669"/>
    <property type="project" value="TreeGrafter"/>
</dbReference>
<organism evidence="6">
    <name type="scientific">Prevotella sp. GTC17253</name>
    <dbReference type="NCBI Taxonomy" id="3236793"/>
    <lineage>
        <taxon>Bacteria</taxon>
        <taxon>Pseudomonadati</taxon>
        <taxon>Bacteroidota</taxon>
        <taxon>Bacteroidia</taxon>
        <taxon>Bacteroidales</taxon>
        <taxon>Prevotellaceae</taxon>
        <taxon>Prevotella</taxon>
    </lineage>
</organism>
<dbReference type="InterPro" id="IPR001764">
    <property type="entry name" value="Glyco_hydro_3_N"/>
</dbReference>
<dbReference type="PRINTS" id="PR00133">
    <property type="entry name" value="GLHYDRLASE3"/>
</dbReference>
<proteinExistence type="inferred from homology"/>
<dbReference type="InterPro" id="IPR026891">
    <property type="entry name" value="Fn3-like"/>
</dbReference>
<evidence type="ECO:0000256" key="2">
    <source>
        <dbReference type="ARBA" id="ARBA00022729"/>
    </source>
</evidence>
<accession>A0AB33IVI5</accession>
<dbReference type="FunFam" id="2.60.40.10:FF:000495">
    <property type="entry name" value="Periplasmic beta-glucosidase"/>
    <property type="match status" value="1"/>
</dbReference>
<keyword evidence="3 6" id="KW-0378">Hydrolase</keyword>
<gene>
    <name evidence="6" type="ORF">GTC17253_20040</name>
</gene>
<reference evidence="6" key="1">
    <citation type="submission" date="2024-07" db="EMBL/GenBank/DDBJ databases">
        <title>Complete genome sequence of Prevotella sp. YM-2024 GTC17253.</title>
        <authorList>
            <person name="Hayashi M."/>
            <person name="Muto Y."/>
            <person name="Tanaka K."/>
            <person name="Niwa H."/>
        </authorList>
    </citation>
    <scope>NUCLEOTIDE SEQUENCE</scope>
    <source>
        <strain evidence="6">GTC17253</strain>
    </source>
</reference>
<dbReference type="GO" id="GO:0009044">
    <property type="term" value="F:xylan 1,4-beta-xylosidase activity"/>
    <property type="evidence" value="ECO:0007669"/>
    <property type="project" value="InterPro"/>
</dbReference>
<dbReference type="SMART" id="SM01217">
    <property type="entry name" value="Fn3_like"/>
    <property type="match status" value="1"/>
</dbReference>
<feature type="chain" id="PRO_5044341405" evidence="4">
    <location>
        <begin position="22"/>
        <end position="742"/>
    </location>
</feature>
<dbReference type="GO" id="GO:0008422">
    <property type="term" value="F:beta-glucosidase activity"/>
    <property type="evidence" value="ECO:0007669"/>
    <property type="project" value="UniProtKB-ARBA"/>
</dbReference>
<dbReference type="InterPro" id="IPR002772">
    <property type="entry name" value="Glyco_hydro_3_C"/>
</dbReference>
<evidence type="ECO:0000259" key="5">
    <source>
        <dbReference type="SMART" id="SM01217"/>
    </source>
</evidence>
<dbReference type="InterPro" id="IPR017853">
    <property type="entry name" value="GH"/>
</dbReference>
<dbReference type="Pfam" id="PF01915">
    <property type="entry name" value="Glyco_hydro_3_C"/>
    <property type="match status" value="1"/>
</dbReference>
<evidence type="ECO:0000256" key="4">
    <source>
        <dbReference type="SAM" id="SignalP"/>
    </source>
</evidence>
<dbReference type="SUPFAM" id="SSF52279">
    <property type="entry name" value="Beta-D-glucan exohydrolase, C-terminal domain"/>
    <property type="match status" value="1"/>
</dbReference>
<dbReference type="Pfam" id="PF14310">
    <property type="entry name" value="Fn3-like"/>
    <property type="match status" value="1"/>
</dbReference>
<dbReference type="PANTHER" id="PTHR42721">
    <property type="entry name" value="SUGAR HYDROLASE-RELATED"/>
    <property type="match status" value="1"/>
</dbReference>
<dbReference type="Gene3D" id="3.20.20.300">
    <property type="entry name" value="Glycoside hydrolase, family 3, N-terminal domain"/>
    <property type="match status" value="1"/>
</dbReference>
<dbReference type="GO" id="GO:0045493">
    <property type="term" value="P:xylan catabolic process"/>
    <property type="evidence" value="ECO:0007669"/>
    <property type="project" value="InterPro"/>
</dbReference>
<dbReference type="PANTHER" id="PTHR42721:SF3">
    <property type="entry name" value="BETA-D-XYLOSIDASE 5-RELATED"/>
    <property type="match status" value="1"/>
</dbReference>
<evidence type="ECO:0000256" key="3">
    <source>
        <dbReference type="ARBA" id="ARBA00022801"/>
    </source>
</evidence>
<protein>
    <submittedName>
        <fullName evidence="6">Glycoside hydrolase family 3 C-terminal domain-containing protein</fullName>
    </submittedName>
</protein>
<dbReference type="AlphaFoldDB" id="A0AB33IVI5"/>
<dbReference type="InterPro" id="IPR036881">
    <property type="entry name" value="Glyco_hydro_3_C_sf"/>
</dbReference>
<evidence type="ECO:0000313" key="6">
    <source>
        <dbReference type="EMBL" id="BFO72038.1"/>
    </source>
</evidence>
<dbReference type="InterPro" id="IPR036962">
    <property type="entry name" value="Glyco_hydro_3_N_sf"/>
</dbReference>